<dbReference type="PANTHER" id="PTHR35005">
    <property type="entry name" value="3-DEHYDRO-SCYLLO-INOSOSE HYDROLASE"/>
    <property type="match status" value="1"/>
</dbReference>
<dbReference type="SUPFAM" id="SSF102215">
    <property type="entry name" value="Creatininase"/>
    <property type="match status" value="1"/>
</dbReference>
<evidence type="ECO:0000256" key="3">
    <source>
        <dbReference type="ARBA" id="ARBA00022801"/>
    </source>
</evidence>
<keyword evidence="3 6" id="KW-0378">Hydrolase</keyword>
<gene>
    <name evidence="6" type="ORF">HDF16_002388</name>
</gene>
<comment type="similarity">
    <text evidence="5">Belongs to the creatininase superfamily.</text>
</comment>
<evidence type="ECO:0000256" key="2">
    <source>
        <dbReference type="ARBA" id="ARBA00022723"/>
    </source>
</evidence>
<dbReference type="GO" id="GO:0047789">
    <property type="term" value="F:creatininase activity"/>
    <property type="evidence" value="ECO:0007669"/>
    <property type="project" value="UniProtKB-EC"/>
</dbReference>
<keyword evidence="4" id="KW-0862">Zinc</keyword>
<evidence type="ECO:0000256" key="4">
    <source>
        <dbReference type="ARBA" id="ARBA00022833"/>
    </source>
</evidence>
<evidence type="ECO:0000256" key="5">
    <source>
        <dbReference type="ARBA" id="ARBA00024029"/>
    </source>
</evidence>
<proteinExistence type="inferred from homology"/>
<dbReference type="RefSeq" id="WP_184216738.1">
    <property type="nucleotide sequence ID" value="NZ_JACHIP010000003.1"/>
</dbReference>
<dbReference type="AlphaFoldDB" id="A0A7W7ZD84"/>
<dbReference type="InterPro" id="IPR024087">
    <property type="entry name" value="Creatininase-like_sf"/>
</dbReference>
<comment type="caution">
    <text evidence="6">The sequence shown here is derived from an EMBL/GenBank/DDBJ whole genome shotgun (WGS) entry which is preliminary data.</text>
</comment>
<accession>A0A7W7ZD84</accession>
<dbReference type="InterPro" id="IPR003785">
    <property type="entry name" value="Creatininase/forma_Hydrolase"/>
</dbReference>
<dbReference type="GO" id="GO:0046872">
    <property type="term" value="F:metal ion binding"/>
    <property type="evidence" value="ECO:0007669"/>
    <property type="project" value="UniProtKB-KW"/>
</dbReference>
<dbReference type="GO" id="GO:0009231">
    <property type="term" value="P:riboflavin biosynthetic process"/>
    <property type="evidence" value="ECO:0007669"/>
    <property type="project" value="TreeGrafter"/>
</dbReference>
<evidence type="ECO:0000313" key="7">
    <source>
        <dbReference type="Proteomes" id="UP000540989"/>
    </source>
</evidence>
<organism evidence="6 7">
    <name type="scientific">Granulicella aggregans</name>
    <dbReference type="NCBI Taxonomy" id="474949"/>
    <lineage>
        <taxon>Bacteria</taxon>
        <taxon>Pseudomonadati</taxon>
        <taxon>Acidobacteriota</taxon>
        <taxon>Terriglobia</taxon>
        <taxon>Terriglobales</taxon>
        <taxon>Acidobacteriaceae</taxon>
        <taxon>Granulicella</taxon>
    </lineage>
</organism>
<reference evidence="6 7" key="1">
    <citation type="submission" date="2020-08" db="EMBL/GenBank/DDBJ databases">
        <title>Genomic Encyclopedia of Type Strains, Phase IV (KMG-V): Genome sequencing to study the core and pangenomes of soil and plant-associated prokaryotes.</title>
        <authorList>
            <person name="Whitman W."/>
        </authorList>
    </citation>
    <scope>NUCLEOTIDE SEQUENCE [LARGE SCALE GENOMIC DNA]</scope>
    <source>
        <strain evidence="6 7">M8UP14</strain>
    </source>
</reference>
<evidence type="ECO:0000313" key="6">
    <source>
        <dbReference type="EMBL" id="MBB5057682.1"/>
    </source>
</evidence>
<dbReference type="PANTHER" id="PTHR35005:SF1">
    <property type="entry name" value="2-AMINO-5-FORMYLAMINO-6-RIBOSYLAMINOPYRIMIDIN-4(3H)-ONE 5'-MONOPHOSPHATE DEFORMYLASE"/>
    <property type="match status" value="1"/>
</dbReference>
<comment type="cofactor">
    <cofactor evidence="1">
        <name>Zn(2+)</name>
        <dbReference type="ChEBI" id="CHEBI:29105"/>
    </cofactor>
</comment>
<dbReference type="EMBL" id="JACHIP010000003">
    <property type="protein sequence ID" value="MBB5057682.1"/>
    <property type="molecule type" value="Genomic_DNA"/>
</dbReference>
<evidence type="ECO:0000256" key="1">
    <source>
        <dbReference type="ARBA" id="ARBA00001947"/>
    </source>
</evidence>
<name>A0A7W7ZD84_9BACT</name>
<dbReference type="Pfam" id="PF02633">
    <property type="entry name" value="Creatininase"/>
    <property type="match status" value="1"/>
</dbReference>
<dbReference type="Gene3D" id="3.40.50.10310">
    <property type="entry name" value="Creatininase"/>
    <property type="match status" value="1"/>
</dbReference>
<sequence>MQTWIPDSRQFAYLNWKQVDALDREKTLLVLPTAAIEQHGHHLPLATDTLINNVLLGKALAKLSAEAPVYALPPVCYGKSNEHIGFPGTMALSAQTYMAVLRDLGASLHAAGFKKLVLYNSHGGNTALNDVMARDLRAEFGLRTFQMGASGGAKFEDIAPQERAYGFHAGEYETSVLLAATPALVDTSAYTVNYIADVTKTSVLKPEFAPATFAWLTRDIAPSGVMGDPNPSSAEKGERWIEAAATAAAACLEAMLAYENHHKP</sequence>
<dbReference type="EC" id="3.5.2.10" evidence="6"/>
<keyword evidence="7" id="KW-1185">Reference proteome</keyword>
<dbReference type="GO" id="GO:0016811">
    <property type="term" value="F:hydrolase activity, acting on carbon-nitrogen (but not peptide) bonds, in linear amides"/>
    <property type="evidence" value="ECO:0007669"/>
    <property type="project" value="TreeGrafter"/>
</dbReference>
<keyword evidence="2" id="KW-0479">Metal-binding</keyword>
<protein>
    <submittedName>
        <fullName evidence="6">Creatinine amidohydrolase</fullName>
        <ecNumber evidence="6">3.5.2.10</ecNumber>
    </submittedName>
</protein>
<dbReference type="Proteomes" id="UP000540989">
    <property type="component" value="Unassembled WGS sequence"/>
</dbReference>